<dbReference type="SUPFAM" id="SSF53850">
    <property type="entry name" value="Periplasmic binding protein-like II"/>
    <property type="match status" value="1"/>
</dbReference>
<dbReference type="Proteomes" id="UP001139447">
    <property type="component" value="Unassembled WGS sequence"/>
</dbReference>
<keyword evidence="2" id="KW-0732">Signal</keyword>
<dbReference type="InterPro" id="IPR005064">
    <property type="entry name" value="BUG"/>
</dbReference>
<proteinExistence type="inferred from homology"/>
<comment type="caution">
    <text evidence="3">The sequence shown here is derived from an EMBL/GenBank/DDBJ whole genome shotgun (WGS) entry which is preliminary data.</text>
</comment>
<accession>A0A9X2AP40</accession>
<dbReference type="InterPro" id="IPR042100">
    <property type="entry name" value="Bug_dom1"/>
</dbReference>
<evidence type="ECO:0000256" key="1">
    <source>
        <dbReference type="ARBA" id="ARBA00006987"/>
    </source>
</evidence>
<feature type="signal peptide" evidence="2">
    <location>
        <begin position="1"/>
        <end position="26"/>
    </location>
</feature>
<gene>
    <name evidence="3" type="ORF">MMF98_14630</name>
</gene>
<dbReference type="PANTHER" id="PTHR42928">
    <property type="entry name" value="TRICARBOXYLATE-BINDING PROTEIN"/>
    <property type="match status" value="1"/>
</dbReference>
<keyword evidence="4" id="KW-1185">Reference proteome</keyword>
<dbReference type="RefSeq" id="WP_243307095.1">
    <property type="nucleotide sequence ID" value="NZ_JALGBI010000001.1"/>
</dbReference>
<evidence type="ECO:0000313" key="4">
    <source>
        <dbReference type="Proteomes" id="UP001139447"/>
    </source>
</evidence>
<dbReference type="PANTHER" id="PTHR42928:SF5">
    <property type="entry name" value="BLR1237 PROTEIN"/>
    <property type="match status" value="1"/>
</dbReference>
<dbReference type="Gene3D" id="3.40.190.10">
    <property type="entry name" value="Periplasmic binding protein-like II"/>
    <property type="match status" value="1"/>
</dbReference>
<feature type="chain" id="PRO_5040927113" evidence="2">
    <location>
        <begin position="27"/>
        <end position="327"/>
    </location>
</feature>
<comment type="similarity">
    <text evidence="1">Belongs to the UPF0065 (bug) family.</text>
</comment>
<protein>
    <submittedName>
        <fullName evidence="3">Tripartite tricarboxylate transporter substrate binding protein</fullName>
    </submittedName>
</protein>
<name>A0A9X2AP40_9BURK</name>
<sequence>MFSNLRRHTLACALTVLAGLPLLAQAQGAERDINLVVGYPAGGALDAMARVLGQKLSALRGKPVIIDNRPGFSGNIGAQYVAKAPADGNTLLMAPITSYAMNATLMAGTNGYDLVKDFEPVAISANLPNVMIANQSLPANTLQEFIQLAKAKPGAYSFATTGNGSLEHIAGEMLKREARIDLLPVPYKGSAPGVTDLIGGQINVMFVNVSTALNNLKTGRIKVLAVSNAQRIAALPDVPTFRESGIRLGNDVVSIFGIMAPRGTPRPVVDRLNADLNRVMRDPEVKARFEQQGVDLVIDTPAHAAQVIASQVDVWRKVFRDTGISLQ</sequence>
<dbReference type="Pfam" id="PF03401">
    <property type="entry name" value="TctC"/>
    <property type="match status" value="1"/>
</dbReference>
<evidence type="ECO:0000313" key="3">
    <source>
        <dbReference type="EMBL" id="MCJ0764450.1"/>
    </source>
</evidence>
<dbReference type="Gene3D" id="3.40.190.150">
    <property type="entry name" value="Bordetella uptake gene, domain 1"/>
    <property type="match status" value="1"/>
</dbReference>
<dbReference type="CDD" id="cd13578">
    <property type="entry name" value="PBP2_Bug27"/>
    <property type="match status" value="1"/>
</dbReference>
<dbReference type="EMBL" id="JALGBI010000001">
    <property type="protein sequence ID" value="MCJ0764450.1"/>
    <property type="molecule type" value="Genomic_DNA"/>
</dbReference>
<organism evidence="3 4">
    <name type="scientific">Variovorax terrae</name>
    <dbReference type="NCBI Taxonomy" id="2923278"/>
    <lineage>
        <taxon>Bacteria</taxon>
        <taxon>Pseudomonadati</taxon>
        <taxon>Pseudomonadota</taxon>
        <taxon>Betaproteobacteria</taxon>
        <taxon>Burkholderiales</taxon>
        <taxon>Comamonadaceae</taxon>
        <taxon>Variovorax</taxon>
    </lineage>
</organism>
<dbReference type="AlphaFoldDB" id="A0A9X2AP40"/>
<dbReference type="PIRSF" id="PIRSF017082">
    <property type="entry name" value="YflP"/>
    <property type="match status" value="1"/>
</dbReference>
<reference evidence="3" key="1">
    <citation type="submission" date="2022-03" db="EMBL/GenBank/DDBJ databases">
        <authorList>
            <person name="Woo C.Y."/>
        </authorList>
    </citation>
    <scope>NUCLEOTIDE SEQUENCE</scope>
    <source>
        <strain evidence="3">CYS-02</strain>
    </source>
</reference>
<evidence type="ECO:0000256" key="2">
    <source>
        <dbReference type="SAM" id="SignalP"/>
    </source>
</evidence>